<dbReference type="InterPro" id="IPR058647">
    <property type="entry name" value="BSH_CzcB-like"/>
</dbReference>
<dbReference type="SUPFAM" id="SSF111369">
    <property type="entry name" value="HlyD-like secretion proteins"/>
    <property type="match status" value="1"/>
</dbReference>
<dbReference type="Pfam" id="PF25973">
    <property type="entry name" value="BSH_CzcB"/>
    <property type="match status" value="1"/>
</dbReference>
<dbReference type="NCBIfam" id="TIGR03794">
    <property type="entry name" value="NHLM_micro_HlyD"/>
    <property type="match status" value="1"/>
</dbReference>
<evidence type="ECO:0000256" key="1">
    <source>
        <dbReference type="ARBA" id="ARBA00004167"/>
    </source>
</evidence>
<keyword evidence="5" id="KW-0175">Coiled coil</keyword>
<reference evidence="8 9" key="1">
    <citation type="submission" date="2014-04" db="EMBL/GenBank/DDBJ databases">
        <title>The Genome Sequence of Thermoanaerobaculum aquaticum MP-01, The First Cultivated Group 23 Acidobacterium.</title>
        <authorList>
            <person name="Stamps B.W."/>
            <person name="Losey N.A."/>
            <person name="Lawson P.A."/>
            <person name="Stevenson B.S."/>
        </authorList>
    </citation>
    <scope>NUCLEOTIDE SEQUENCE [LARGE SCALE GENOMIC DNA]</scope>
    <source>
        <strain evidence="8 9">MP-01</strain>
    </source>
</reference>
<dbReference type="EMBL" id="JMFG01000020">
    <property type="protein sequence ID" value="KDA53542.1"/>
    <property type="molecule type" value="Genomic_DNA"/>
</dbReference>
<dbReference type="GO" id="GO:0016020">
    <property type="term" value="C:membrane"/>
    <property type="evidence" value="ECO:0007669"/>
    <property type="project" value="UniProtKB-SubCell"/>
</dbReference>
<evidence type="ECO:0000259" key="7">
    <source>
        <dbReference type="Pfam" id="PF25973"/>
    </source>
</evidence>
<dbReference type="InterPro" id="IPR050739">
    <property type="entry name" value="MFP"/>
</dbReference>
<organism evidence="8 9">
    <name type="scientific">Thermoanaerobaculum aquaticum</name>
    <dbReference type="NCBI Taxonomy" id="1312852"/>
    <lineage>
        <taxon>Bacteria</taxon>
        <taxon>Pseudomonadati</taxon>
        <taxon>Acidobacteriota</taxon>
        <taxon>Thermoanaerobaculia</taxon>
        <taxon>Thermoanaerobaculales</taxon>
        <taxon>Thermoanaerobaculaceae</taxon>
        <taxon>Thermoanaerobaculum</taxon>
    </lineage>
</organism>
<feature type="coiled-coil region" evidence="5">
    <location>
        <begin position="135"/>
        <end position="214"/>
    </location>
</feature>
<dbReference type="PANTHER" id="PTHR30386:SF26">
    <property type="entry name" value="TRANSPORT PROTEIN COMB"/>
    <property type="match status" value="1"/>
</dbReference>
<name>A0A062XLW4_9BACT</name>
<keyword evidence="2 6" id="KW-0812">Transmembrane</keyword>
<dbReference type="Gene3D" id="2.40.50.100">
    <property type="match status" value="2"/>
</dbReference>
<evidence type="ECO:0000256" key="5">
    <source>
        <dbReference type="SAM" id="Coils"/>
    </source>
</evidence>
<dbReference type="PANTHER" id="PTHR30386">
    <property type="entry name" value="MEMBRANE FUSION SUBUNIT OF EMRAB-TOLC MULTIDRUG EFFLUX PUMP"/>
    <property type="match status" value="1"/>
</dbReference>
<evidence type="ECO:0000256" key="4">
    <source>
        <dbReference type="ARBA" id="ARBA00023136"/>
    </source>
</evidence>
<comment type="caution">
    <text evidence="8">The sequence shown here is derived from an EMBL/GenBank/DDBJ whole genome shotgun (WGS) entry which is preliminary data.</text>
</comment>
<evidence type="ECO:0000256" key="6">
    <source>
        <dbReference type="SAM" id="Phobius"/>
    </source>
</evidence>
<keyword evidence="4 6" id="KW-0472">Membrane</keyword>
<dbReference type="RefSeq" id="WP_038049367.1">
    <property type="nucleotide sequence ID" value="NZ_JMFG01000020.1"/>
</dbReference>
<comment type="subcellular location">
    <subcellularLocation>
        <location evidence="1">Membrane</location>
        <topology evidence="1">Single-pass membrane protein</topology>
    </subcellularLocation>
</comment>
<gene>
    <name evidence="8" type="ORF">EG19_04895</name>
</gene>
<feature type="transmembrane region" description="Helical" evidence="6">
    <location>
        <begin position="30"/>
        <end position="56"/>
    </location>
</feature>
<dbReference type="OrthoDB" id="117856at2"/>
<accession>A0A062XLW4</accession>
<protein>
    <recommendedName>
        <fullName evidence="7">CzcB-like barrel-sandwich hybrid domain-containing protein</fullName>
    </recommendedName>
</protein>
<dbReference type="Proteomes" id="UP000027284">
    <property type="component" value="Unassembled WGS sequence"/>
</dbReference>
<proteinExistence type="predicted"/>
<dbReference type="InterPro" id="IPR022275">
    <property type="entry name" value="NHPM_bacteriocin_SS_HylD"/>
</dbReference>
<keyword evidence="9" id="KW-1185">Reference proteome</keyword>
<evidence type="ECO:0000256" key="2">
    <source>
        <dbReference type="ARBA" id="ARBA00022692"/>
    </source>
</evidence>
<keyword evidence="3 6" id="KW-1133">Transmembrane helix</keyword>
<evidence type="ECO:0000313" key="9">
    <source>
        <dbReference type="Proteomes" id="UP000027284"/>
    </source>
</evidence>
<evidence type="ECO:0000256" key="3">
    <source>
        <dbReference type="ARBA" id="ARBA00022989"/>
    </source>
</evidence>
<sequence>MASNLFRKKALERLSSPERLDELMQVTSPAGWLALGGLGFAIVAAIVWGIIGSIAVKVNGKGILMRGGSVFEITSTLAGHVLAVEVEPGQMVASGDVVLRLDQPELRVRYENTKEELAAISGHGAEQAVAQSQLLARYQTRAAELRKKIESQRKLVERGLLTGSQLLQTQAELTATEESIANLRASSAGRSVQIEQVRARLKELEAQLAQLVVKSPYNGRVLEVTTNVGDLVQPGTRLVTLEDPSQPLKAVLFVPAAEGKKIAPGMPANVSPSTVRPEEYGYIVGKVEELSEFPLTPEALKRILRNEQLAQELAGRATPIRVTVELVPQPDAPSGFRWTSGKGPPLKVFPGTLCQGSVVVETKRPIAYIIPLVKRATGAG</sequence>
<dbReference type="STRING" id="1312852.EG19_04895"/>
<dbReference type="AlphaFoldDB" id="A0A062XLW4"/>
<evidence type="ECO:0000313" key="8">
    <source>
        <dbReference type="EMBL" id="KDA53542.1"/>
    </source>
</evidence>
<feature type="domain" description="CzcB-like barrel-sandwich hybrid" evidence="7">
    <location>
        <begin position="71"/>
        <end position="243"/>
    </location>
</feature>